<accession>A0A225X284</accession>
<reference evidence="2" key="1">
    <citation type="submission" date="2017-03" db="EMBL/GenBank/DDBJ databases">
        <title>Phytopthora megakarya and P. palmivora, two closely related causual agents of cacao black pod achieved similar genome size and gene model numbers by different mechanisms.</title>
        <authorList>
            <person name="Ali S."/>
            <person name="Shao J."/>
            <person name="Larry D.J."/>
            <person name="Kronmiller B."/>
            <person name="Shen D."/>
            <person name="Strem M.D."/>
            <person name="Melnick R.L."/>
            <person name="Guiltinan M.J."/>
            <person name="Tyler B.M."/>
            <person name="Meinhardt L.W."/>
            <person name="Bailey B.A."/>
        </authorList>
    </citation>
    <scope>NUCLEOTIDE SEQUENCE [LARGE SCALE GENOMIC DNA]</scope>
    <source>
        <strain evidence="2">zdho120</strain>
    </source>
</reference>
<evidence type="ECO:0000313" key="1">
    <source>
        <dbReference type="EMBL" id="OWZ23833.1"/>
    </source>
</evidence>
<keyword evidence="2" id="KW-1185">Reference proteome</keyword>
<proteinExistence type="predicted"/>
<name>A0A225X284_9STRA</name>
<gene>
    <name evidence="1" type="ORF">PHMEG_0001243</name>
</gene>
<comment type="caution">
    <text evidence="1">The sequence shown here is derived from an EMBL/GenBank/DDBJ whole genome shotgun (WGS) entry which is preliminary data.</text>
</comment>
<dbReference type="AlphaFoldDB" id="A0A225X284"/>
<evidence type="ECO:0000313" key="2">
    <source>
        <dbReference type="Proteomes" id="UP000198211"/>
    </source>
</evidence>
<dbReference type="OrthoDB" id="127383at2759"/>
<sequence length="163" mass="18425">MGPTYAEILDCLRWGRLSDAQLALLNARVQTDNPPEPSITPSNETFYRTFVVSTNRLRCAINNKVIFEIAAKHNVPVYECLASSSSRLKSIVAHLYNVTDDLTDRVASIMVTRKHPLLIDGDVIANGVTRMIECTRERRNWKAYGTPSMASLFIGFWNGLRFF</sequence>
<protein>
    <submittedName>
        <fullName evidence="1">Uncharacterized protein</fullName>
    </submittedName>
</protein>
<dbReference type="EMBL" id="NBNE01000042">
    <property type="protein sequence ID" value="OWZ23833.1"/>
    <property type="molecule type" value="Genomic_DNA"/>
</dbReference>
<dbReference type="Proteomes" id="UP000198211">
    <property type="component" value="Unassembled WGS sequence"/>
</dbReference>
<organism evidence="1 2">
    <name type="scientific">Phytophthora megakarya</name>
    <dbReference type="NCBI Taxonomy" id="4795"/>
    <lineage>
        <taxon>Eukaryota</taxon>
        <taxon>Sar</taxon>
        <taxon>Stramenopiles</taxon>
        <taxon>Oomycota</taxon>
        <taxon>Peronosporomycetes</taxon>
        <taxon>Peronosporales</taxon>
        <taxon>Peronosporaceae</taxon>
        <taxon>Phytophthora</taxon>
    </lineage>
</organism>